<accession>A0ABD1JKV0</accession>
<evidence type="ECO:0000256" key="5">
    <source>
        <dbReference type="SAM" id="Phobius"/>
    </source>
</evidence>
<dbReference type="SUPFAM" id="SSF49842">
    <property type="entry name" value="TNF-like"/>
    <property type="match status" value="1"/>
</dbReference>
<evidence type="ECO:0000256" key="4">
    <source>
        <dbReference type="ARBA" id="ARBA00023136"/>
    </source>
</evidence>
<dbReference type="GO" id="GO:0005615">
    <property type="term" value="C:extracellular space"/>
    <property type="evidence" value="ECO:0007669"/>
    <property type="project" value="UniProtKB-KW"/>
</dbReference>
<keyword evidence="5" id="KW-1133">Transmembrane helix</keyword>
<proteinExistence type="inferred from homology"/>
<sequence>MDPRQPKLIQPNLVTSRAPINVIITIIGVLQVVCCVIIGLHLTGYFQVQGTEREPSMGKTAKELQHKYQFRVHKRQRPRTPVAHLPIKPPSTNGQREVYATIIHWNADRGHLSQLKYGNGRILFQKPGVYYVYAKTCFRYYSEPELSMESHSAPPNNPAGRPATATPSPVQLIQYIFLERPSHGSPIRPLMIMKTGSTNRWRPSGYHMSCQQQGGVVEIKSGDGLYVSVSNAWMLDPEAEGSYFGAFRIAE</sequence>
<evidence type="ECO:0000313" key="8">
    <source>
        <dbReference type="Proteomes" id="UP001591681"/>
    </source>
</evidence>
<reference evidence="7 8" key="1">
    <citation type="submission" date="2024-09" db="EMBL/GenBank/DDBJ databases">
        <title>A chromosome-level genome assembly of Gray's grenadier anchovy, Coilia grayii.</title>
        <authorList>
            <person name="Fu Z."/>
        </authorList>
    </citation>
    <scope>NUCLEOTIDE SEQUENCE [LARGE SCALE GENOMIC DNA]</scope>
    <source>
        <strain evidence="7">G4</strain>
        <tissue evidence="7">Muscle</tissue>
    </source>
</reference>
<feature type="domain" description="THD" evidence="6">
    <location>
        <begin position="81"/>
        <end position="249"/>
    </location>
</feature>
<comment type="similarity">
    <text evidence="2">Belongs to the tumor necrosis factor family.</text>
</comment>
<gene>
    <name evidence="7" type="ORF">ACEWY4_016616</name>
</gene>
<dbReference type="PANTHER" id="PTHR11471:SF54">
    <property type="entry name" value="TNF SUPERFAMILY MEMBER 11"/>
    <property type="match status" value="1"/>
</dbReference>
<keyword evidence="3" id="KW-0202">Cytokine</keyword>
<keyword evidence="8" id="KW-1185">Reference proteome</keyword>
<dbReference type="InterPro" id="IPR008983">
    <property type="entry name" value="Tumour_necrosis_fac-like_dom"/>
</dbReference>
<dbReference type="Gene3D" id="2.60.120.40">
    <property type="match status" value="1"/>
</dbReference>
<dbReference type="EMBL" id="JBHFQA010000014">
    <property type="protein sequence ID" value="KAL2087788.1"/>
    <property type="molecule type" value="Genomic_DNA"/>
</dbReference>
<evidence type="ECO:0000259" key="6">
    <source>
        <dbReference type="PROSITE" id="PS50049"/>
    </source>
</evidence>
<dbReference type="GO" id="GO:0005125">
    <property type="term" value="F:cytokine activity"/>
    <property type="evidence" value="ECO:0007669"/>
    <property type="project" value="UniProtKB-KW"/>
</dbReference>
<evidence type="ECO:0000256" key="2">
    <source>
        <dbReference type="ARBA" id="ARBA00008670"/>
    </source>
</evidence>
<dbReference type="PANTHER" id="PTHR11471">
    <property type="entry name" value="TUMOR NECROSIS FACTOR FAMILY MEMBER"/>
    <property type="match status" value="1"/>
</dbReference>
<comment type="caution">
    <text evidence="7">The sequence shown here is derived from an EMBL/GenBank/DDBJ whole genome shotgun (WGS) entry which is preliminary data.</text>
</comment>
<protein>
    <recommendedName>
        <fullName evidence="6">THD domain-containing protein</fullName>
    </recommendedName>
</protein>
<dbReference type="AlphaFoldDB" id="A0ABD1JKV0"/>
<organism evidence="7 8">
    <name type="scientific">Coilia grayii</name>
    <name type="common">Gray's grenadier anchovy</name>
    <dbReference type="NCBI Taxonomy" id="363190"/>
    <lineage>
        <taxon>Eukaryota</taxon>
        <taxon>Metazoa</taxon>
        <taxon>Chordata</taxon>
        <taxon>Craniata</taxon>
        <taxon>Vertebrata</taxon>
        <taxon>Euteleostomi</taxon>
        <taxon>Actinopterygii</taxon>
        <taxon>Neopterygii</taxon>
        <taxon>Teleostei</taxon>
        <taxon>Clupei</taxon>
        <taxon>Clupeiformes</taxon>
        <taxon>Clupeoidei</taxon>
        <taxon>Engraulidae</taxon>
        <taxon>Coilinae</taxon>
        <taxon>Coilia</taxon>
    </lineage>
</organism>
<keyword evidence="5" id="KW-0812">Transmembrane</keyword>
<evidence type="ECO:0000313" key="7">
    <source>
        <dbReference type="EMBL" id="KAL2087788.1"/>
    </source>
</evidence>
<evidence type="ECO:0000256" key="3">
    <source>
        <dbReference type="ARBA" id="ARBA00022514"/>
    </source>
</evidence>
<dbReference type="SMART" id="SM00207">
    <property type="entry name" value="TNF"/>
    <property type="match status" value="1"/>
</dbReference>
<dbReference type="GO" id="GO:0016020">
    <property type="term" value="C:membrane"/>
    <property type="evidence" value="ECO:0007669"/>
    <property type="project" value="UniProtKB-SubCell"/>
</dbReference>
<keyword evidence="4 5" id="KW-0472">Membrane</keyword>
<feature type="transmembrane region" description="Helical" evidence="5">
    <location>
        <begin position="20"/>
        <end position="43"/>
    </location>
</feature>
<name>A0ABD1JKV0_9TELE</name>
<comment type="subcellular location">
    <subcellularLocation>
        <location evidence="1">Membrane</location>
    </subcellularLocation>
</comment>
<dbReference type="PROSITE" id="PS50049">
    <property type="entry name" value="THD_2"/>
    <property type="match status" value="1"/>
</dbReference>
<evidence type="ECO:0000256" key="1">
    <source>
        <dbReference type="ARBA" id="ARBA00004370"/>
    </source>
</evidence>
<dbReference type="Pfam" id="PF00229">
    <property type="entry name" value="TNF"/>
    <property type="match status" value="1"/>
</dbReference>
<dbReference type="Proteomes" id="UP001591681">
    <property type="component" value="Unassembled WGS sequence"/>
</dbReference>
<dbReference type="InterPro" id="IPR006052">
    <property type="entry name" value="TNF_dom"/>
</dbReference>